<reference evidence="1 2" key="1">
    <citation type="submission" date="2019-09" db="EMBL/GenBank/DDBJ databases">
        <authorList>
            <person name="Chandra G."/>
            <person name="Truman W A."/>
        </authorList>
    </citation>
    <scope>NUCLEOTIDE SEQUENCE [LARGE SCALE GENOMIC DNA]</scope>
    <source>
        <strain evidence="1">PS833</strain>
    </source>
</reference>
<sequence>MQKTAKFRPSQLSIDGRIFIRRRGETEDQHSQRIFAELRKFNLYNASNLIFSMASHKNFPAKFLPVYGASRGHYELSYNSSELSDNNFLAWMLGCFTAKSKLLSDFCKLRNLINSEILNGNSREALVQIQSLNKLCKSWWAIFLEVHIAKELELKDTRQLIQGLPTRFVRADISGQVLDLQLMSESSSVAVFVRDLLGRMNEYRSSGLQNAIDSGALESCRFLPLNLDPDRIVKPESLKALWFESIIDQYVIFKDVICECGTAGLLTDSMRKAVLDLSKKIEDEELQAILGVDQPIAPAVSAVLEDYTRGNYDNAIARIKNLQKLGSNEIFGLVEIYAKSKIYARSIADDNTFFDQIANELAAILQCDNKTAEKLSFLNQICVKFKHEPWAKSLNFHLLSALEEVEDDKEIESARLQASCLGRLNTPKAKIRNYRFPLEVDNAGSVPLHRQIKYSANDDLAAEIEKPLIPVLSDYLKLKSRTLILKEQYIDAINFAVDEYLENSVSCLHLPMRTLCQIAGDIPKTSNEIFISCLIAYDIYNREHSGIFEEDKAELFDDLMKFNGSHRPSHIFQKEKYSRAEIFFLKNLCIPSQLDNLINYTSNDDVVHERVAILDLLIQTRSEGYEQLRYEKDNVLETLFAEKLRAKIESAKLFVDIQALESQRKHVYRSLFEQAKSNKGGINLEPLPSNNDTAGSNDIFEIVQGSALASNRKTQLLYEIFDTAVRDFALNENYGLDKYLSAEIRHIVFTTQLRSCFEKTRLVTSLKDGAYLPNDYWLNKYNFVHISIVEKIDNLLKVFSQRVDLILGEVNECFRVELFDRESPNVFDFLAYHFRLVRVSEIVTRTNNAEDFFTQLLDYMWELASDSAKAAQELINDHLASEILNALTDLERGINYVKGDVAVADLMQEIKNARSIFTKEIEFVLNWFRFVGADDSKNLERLSVVVDATITSFESIYGHKYRKPFYASCRSNLTLNYREARALFICLFTALENACKYGGELGQVSMDFSVGNAETIIAINNLMQSYPGVTAEELILREKAKWSPEHSNLSREEGGSGLYKIYSTLSNSSSGFTFDIKADKTSFTALIGLRHENFDHRRQLTKARENS</sequence>
<dbReference type="Proteomes" id="UP000409037">
    <property type="component" value="Unassembled WGS sequence"/>
</dbReference>
<evidence type="ECO:0000313" key="2">
    <source>
        <dbReference type="Proteomes" id="UP000409037"/>
    </source>
</evidence>
<dbReference type="EMBL" id="CABVHU010000021">
    <property type="protein sequence ID" value="VVO40763.1"/>
    <property type="molecule type" value="Genomic_DNA"/>
</dbReference>
<dbReference type="OrthoDB" id="7833808at2"/>
<gene>
    <name evidence="1" type="ORF">PS833_05803</name>
</gene>
<dbReference type="AlphaFoldDB" id="A0A5E7FUX9"/>
<name>A0A5E7FUX9_PSEFL</name>
<dbReference type="RefSeq" id="WP_150800891.1">
    <property type="nucleotide sequence ID" value="NZ_CABVHU010000021.1"/>
</dbReference>
<proteinExistence type="predicted"/>
<evidence type="ECO:0000313" key="1">
    <source>
        <dbReference type="EMBL" id="VVO40763.1"/>
    </source>
</evidence>
<organism evidence="1 2">
    <name type="scientific">Pseudomonas fluorescens</name>
    <dbReference type="NCBI Taxonomy" id="294"/>
    <lineage>
        <taxon>Bacteria</taxon>
        <taxon>Pseudomonadati</taxon>
        <taxon>Pseudomonadota</taxon>
        <taxon>Gammaproteobacteria</taxon>
        <taxon>Pseudomonadales</taxon>
        <taxon>Pseudomonadaceae</taxon>
        <taxon>Pseudomonas</taxon>
    </lineage>
</organism>
<accession>A0A5E7FUX9</accession>
<protein>
    <submittedName>
        <fullName evidence="1">Uncharacterized protein</fullName>
    </submittedName>
</protein>